<dbReference type="HOGENOM" id="CLU_1540511_0_0_1"/>
<name>A0A0C3GWD0_OIDMZ</name>
<organism evidence="2 3">
    <name type="scientific">Oidiodendron maius (strain Zn)</name>
    <dbReference type="NCBI Taxonomy" id="913774"/>
    <lineage>
        <taxon>Eukaryota</taxon>
        <taxon>Fungi</taxon>
        <taxon>Dikarya</taxon>
        <taxon>Ascomycota</taxon>
        <taxon>Pezizomycotina</taxon>
        <taxon>Leotiomycetes</taxon>
        <taxon>Leotiomycetes incertae sedis</taxon>
        <taxon>Myxotrichaceae</taxon>
        <taxon>Oidiodendron</taxon>
    </lineage>
</organism>
<evidence type="ECO:0000313" key="2">
    <source>
        <dbReference type="EMBL" id="KIM95574.1"/>
    </source>
</evidence>
<dbReference type="Proteomes" id="UP000054321">
    <property type="component" value="Unassembled WGS sequence"/>
</dbReference>
<proteinExistence type="predicted"/>
<evidence type="ECO:0000256" key="1">
    <source>
        <dbReference type="SAM" id="MobiDB-lite"/>
    </source>
</evidence>
<feature type="region of interest" description="Disordered" evidence="1">
    <location>
        <begin position="148"/>
        <end position="174"/>
    </location>
</feature>
<dbReference type="OrthoDB" id="4364447at2759"/>
<accession>A0A0C3GWD0</accession>
<gene>
    <name evidence="2" type="ORF">OIDMADRAFT_33668</name>
</gene>
<dbReference type="EMBL" id="KN832886">
    <property type="protein sequence ID" value="KIM95574.1"/>
    <property type="molecule type" value="Genomic_DNA"/>
</dbReference>
<evidence type="ECO:0000313" key="3">
    <source>
        <dbReference type="Proteomes" id="UP000054321"/>
    </source>
</evidence>
<dbReference type="InParanoid" id="A0A0C3GWD0"/>
<reference evidence="3" key="2">
    <citation type="submission" date="2015-01" db="EMBL/GenBank/DDBJ databases">
        <title>Evolutionary Origins and Diversification of the Mycorrhizal Mutualists.</title>
        <authorList>
            <consortium name="DOE Joint Genome Institute"/>
            <consortium name="Mycorrhizal Genomics Consortium"/>
            <person name="Kohler A."/>
            <person name="Kuo A."/>
            <person name="Nagy L.G."/>
            <person name="Floudas D."/>
            <person name="Copeland A."/>
            <person name="Barry K.W."/>
            <person name="Cichocki N."/>
            <person name="Veneault-Fourrey C."/>
            <person name="LaButti K."/>
            <person name="Lindquist E.A."/>
            <person name="Lipzen A."/>
            <person name="Lundell T."/>
            <person name="Morin E."/>
            <person name="Murat C."/>
            <person name="Riley R."/>
            <person name="Ohm R."/>
            <person name="Sun H."/>
            <person name="Tunlid A."/>
            <person name="Henrissat B."/>
            <person name="Grigoriev I.V."/>
            <person name="Hibbett D.S."/>
            <person name="Martin F."/>
        </authorList>
    </citation>
    <scope>NUCLEOTIDE SEQUENCE [LARGE SCALE GENOMIC DNA]</scope>
    <source>
        <strain evidence="3">Zn</strain>
    </source>
</reference>
<reference evidence="2 3" key="1">
    <citation type="submission" date="2014-04" db="EMBL/GenBank/DDBJ databases">
        <authorList>
            <consortium name="DOE Joint Genome Institute"/>
            <person name="Kuo A."/>
            <person name="Martino E."/>
            <person name="Perotto S."/>
            <person name="Kohler A."/>
            <person name="Nagy L.G."/>
            <person name="Floudas D."/>
            <person name="Copeland A."/>
            <person name="Barry K.W."/>
            <person name="Cichocki N."/>
            <person name="Veneault-Fourrey C."/>
            <person name="LaButti K."/>
            <person name="Lindquist E.A."/>
            <person name="Lipzen A."/>
            <person name="Lundell T."/>
            <person name="Morin E."/>
            <person name="Murat C."/>
            <person name="Sun H."/>
            <person name="Tunlid A."/>
            <person name="Henrissat B."/>
            <person name="Grigoriev I.V."/>
            <person name="Hibbett D.S."/>
            <person name="Martin F."/>
            <person name="Nordberg H.P."/>
            <person name="Cantor M.N."/>
            <person name="Hua S.X."/>
        </authorList>
    </citation>
    <scope>NUCLEOTIDE SEQUENCE [LARGE SCALE GENOMIC DNA]</scope>
    <source>
        <strain evidence="2 3">Zn</strain>
    </source>
</reference>
<keyword evidence="3" id="KW-1185">Reference proteome</keyword>
<sequence>MMPFQIESLTAKGRETWEASIKVAEMFSTSYREYWTKTANLVLKMRVLARELEGSGRVLNWNPEDIEVNSIKIPPHIIKGVLDNSRKRKADPSTGCRHSKVHVSAPGEFCGVAETAPGDDVDGDRRVALVEYCTWGLTEVNSSDRWRTRYKSGCNGSVPRPEHYSPASERSSLI</sequence>
<protein>
    <submittedName>
        <fullName evidence="2">Uncharacterized protein</fullName>
    </submittedName>
</protein>
<dbReference type="AlphaFoldDB" id="A0A0C3GWD0"/>